<reference evidence="2 3" key="1">
    <citation type="journal article" date="2015" name="Genome Biol. Evol.">
        <title>Comparative Genomics of a Bacterivorous Green Alga Reveals Evolutionary Causalities and Consequences of Phago-Mixotrophic Mode of Nutrition.</title>
        <authorList>
            <person name="Burns J.A."/>
            <person name="Paasch A."/>
            <person name="Narechania A."/>
            <person name="Kim E."/>
        </authorList>
    </citation>
    <scope>NUCLEOTIDE SEQUENCE [LARGE SCALE GENOMIC DNA]</scope>
    <source>
        <strain evidence="2 3">PLY_AMNH</strain>
    </source>
</reference>
<feature type="compositionally biased region" description="Polar residues" evidence="1">
    <location>
        <begin position="507"/>
        <end position="523"/>
    </location>
</feature>
<evidence type="ECO:0000313" key="3">
    <source>
        <dbReference type="Proteomes" id="UP001190700"/>
    </source>
</evidence>
<feature type="compositionally biased region" description="Polar residues" evidence="1">
    <location>
        <begin position="456"/>
        <end position="466"/>
    </location>
</feature>
<feature type="compositionally biased region" description="Low complexity" evidence="1">
    <location>
        <begin position="412"/>
        <end position="448"/>
    </location>
</feature>
<feature type="compositionally biased region" description="Basic residues" evidence="1">
    <location>
        <begin position="184"/>
        <end position="201"/>
    </location>
</feature>
<dbReference type="Proteomes" id="UP001190700">
    <property type="component" value="Unassembled WGS sequence"/>
</dbReference>
<comment type="caution">
    <text evidence="2">The sequence shown here is derived from an EMBL/GenBank/DDBJ whole genome shotgun (WGS) entry which is preliminary data.</text>
</comment>
<sequence>MGVEEVQFGDDPYKKVYYDTDHKHDHAYWSTQYRDTFTPTKENRRSHRAPKEQTAGKKTRNFEGSDQWRGMESRVNAQKEIYSSTLSLNHSSRNDSYDPFAKTSDVIGSGSRPPSRGNHFDRRPDSAPQDSRIPNPYEREYEEYHRSAVSTPNIRNAWNRNKSAVGEVVFQTKVDRKGVPLDKRSKKQRHRASSEHRRRSSSGRDAGDHFVTTKDAFDNETVGTAIHHRMYGAEPTHSLGFNIHGKKKDDTTVSGDAPAWFQLPGVTVNKLSSLQLYNLLSWKAPIPKKHTAEGHLEIFGVEGDQSKTYVNPDLQDHSVPTMDNARPPAERESSKENVPIISPRPRPESPMERLDTPPELYRSLQAEDSYESKLRSSAPAPQEEPHHGYSAYLQEQQNMRPPSRGGSDYSDARSVASMASSLRSKSSHGSRQSYGSRGSYGSKGSRQNHGGGGGSFTMSNIESMTPGQLADALKKASVIDEHKYESSRRPLSGRRGDGSVRSGYTGRRSNLSSEASFQSLSTM</sequence>
<feature type="compositionally biased region" description="Basic and acidic residues" evidence="1">
    <location>
        <begin position="472"/>
        <end position="498"/>
    </location>
</feature>
<protein>
    <submittedName>
        <fullName evidence="2">Uncharacterized protein</fullName>
    </submittedName>
</protein>
<feature type="region of interest" description="Disordered" evidence="1">
    <location>
        <begin position="33"/>
        <end position="136"/>
    </location>
</feature>
<evidence type="ECO:0000313" key="2">
    <source>
        <dbReference type="EMBL" id="KAK3289348.1"/>
    </source>
</evidence>
<evidence type="ECO:0000256" key="1">
    <source>
        <dbReference type="SAM" id="MobiDB-lite"/>
    </source>
</evidence>
<keyword evidence="3" id="KW-1185">Reference proteome</keyword>
<feature type="compositionally biased region" description="Basic and acidic residues" evidence="1">
    <location>
        <begin position="49"/>
        <end position="63"/>
    </location>
</feature>
<name>A0AAE0H3Q8_9CHLO</name>
<organism evidence="2 3">
    <name type="scientific">Cymbomonas tetramitiformis</name>
    <dbReference type="NCBI Taxonomy" id="36881"/>
    <lineage>
        <taxon>Eukaryota</taxon>
        <taxon>Viridiplantae</taxon>
        <taxon>Chlorophyta</taxon>
        <taxon>Pyramimonadophyceae</taxon>
        <taxon>Pyramimonadales</taxon>
        <taxon>Pyramimonadaceae</taxon>
        <taxon>Cymbomonas</taxon>
    </lineage>
</organism>
<feature type="region of interest" description="Disordered" evidence="1">
    <location>
        <begin position="176"/>
        <end position="210"/>
    </location>
</feature>
<feature type="region of interest" description="Disordered" evidence="1">
    <location>
        <begin position="367"/>
        <end position="523"/>
    </location>
</feature>
<feature type="compositionally biased region" description="Polar residues" evidence="1">
    <location>
        <begin position="81"/>
        <end position="91"/>
    </location>
</feature>
<dbReference type="AlphaFoldDB" id="A0AAE0H3Q8"/>
<dbReference type="EMBL" id="LGRX02000165">
    <property type="protein sequence ID" value="KAK3289348.1"/>
    <property type="molecule type" value="Genomic_DNA"/>
</dbReference>
<accession>A0AAE0H3Q8</accession>
<feature type="compositionally biased region" description="Basic and acidic residues" evidence="1">
    <location>
        <begin position="345"/>
        <end position="355"/>
    </location>
</feature>
<feature type="region of interest" description="Disordered" evidence="1">
    <location>
        <begin position="307"/>
        <end position="355"/>
    </location>
</feature>
<gene>
    <name evidence="2" type="ORF">CYMTET_3215</name>
</gene>
<proteinExistence type="predicted"/>